<feature type="domain" description="CobB/CobQ-like glutamine amidotransferase" evidence="9">
    <location>
        <begin position="245"/>
        <end position="436"/>
    </location>
</feature>
<dbReference type="HOGENOM" id="CLU_022752_2_1_2"/>
<comment type="domain">
    <text evidence="7">Comprises of two domains. The C-terminal domain contains the binding site for glutamine and catalyzes the hydrolysis of this substrate to glutamate and ammonia. The N-terminal domain is anticipated to bind ATP and cobyrinate and catalyzes the ultimate synthesis of the diamide product. The ammonia produced via the glutaminase domain is probably translocated to the adjacent domain via a molecular tunnel, where it reacts with an activated intermediate.</text>
</comment>
<evidence type="ECO:0000259" key="8">
    <source>
        <dbReference type="Pfam" id="PF01656"/>
    </source>
</evidence>
<dbReference type="KEGG" id="nin:NADRNF5_2197"/>
<dbReference type="AlphaFoldDB" id="A0A0D5C589"/>
<feature type="active site" description="Nucleophile" evidence="7">
    <location>
        <position position="327"/>
    </location>
</feature>
<feature type="site" description="Increases nucleophilicity of active site Cys" evidence="7">
    <location>
        <position position="429"/>
    </location>
</feature>
<dbReference type="PANTHER" id="PTHR43873">
    <property type="entry name" value="COBYRINATE A,C-DIAMIDE SYNTHASE"/>
    <property type="match status" value="1"/>
</dbReference>
<dbReference type="Gene3D" id="3.40.50.300">
    <property type="entry name" value="P-loop containing nucleotide triphosphate hydrolases"/>
    <property type="match status" value="1"/>
</dbReference>
<protein>
    <recommendedName>
        <fullName evidence="7">Cobyrinate a,c-diamide synthase</fullName>
        <ecNumber evidence="7">6.3.5.11</ecNumber>
    </recommendedName>
    <alternativeName>
        <fullName evidence="7">Cobyrinic acid a,c-diamide synthetase</fullName>
    </alternativeName>
</protein>
<dbReference type="Proteomes" id="UP000032408">
    <property type="component" value="Chromosome"/>
</dbReference>
<dbReference type="OrthoDB" id="8896at2157"/>
<proteinExistence type="inferred from homology"/>
<dbReference type="InterPro" id="IPR027417">
    <property type="entry name" value="P-loop_NTPase"/>
</dbReference>
<name>A0A0D5C589_9ARCH</name>
<evidence type="ECO:0000259" key="9">
    <source>
        <dbReference type="Pfam" id="PF07685"/>
    </source>
</evidence>
<dbReference type="RefSeq" id="WP_048119635.1">
    <property type="nucleotide sequence ID" value="NZ_CP011070.1"/>
</dbReference>
<dbReference type="InterPro" id="IPR004484">
    <property type="entry name" value="CbiA/CobB_synth"/>
</dbReference>
<gene>
    <name evidence="10" type="primary">cobB</name>
    <name evidence="7" type="synonym">cbiA</name>
    <name evidence="10" type="ORF">NADRNF5_2197</name>
</gene>
<dbReference type="SUPFAM" id="SSF52317">
    <property type="entry name" value="Class I glutamine amidotransferase-like"/>
    <property type="match status" value="1"/>
</dbReference>
<dbReference type="PROSITE" id="PS51274">
    <property type="entry name" value="GATASE_COBBQ"/>
    <property type="match status" value="1"/>
</dbReference>
<comment type="catalytic activity">
    <reaction evidence="7">
        <text>cob(II)yrinate + 2 L-glutamine + 2 ATP + 2 H2O = cob(II)yrinate a,c diamide + 2 L-glutamate + 2 ADP + 2 phosphate + 2 H(+)</text>
        <dbReference type="Rhea" id="RHEA:26289"/>
        <dbReference type="ChEBI" id="CHEBI:15377"/>
        <dbReference type="ChEBI" id="CHEBI:15378"/>
        <dbReference type="ChEBI" id="CHEBI:29985"/>
        <dbReference type="ChEBI" id="CHEBI:30616"/>
        <dbReference type="ChEBI" id="CHEBI:43474"/>
        <dbReference type="ChEBI" id="CHEBI:58359"/>
        <dbReference type="ChEBI" id="CHEBI:58537"/>
        <dbReference type="ChEBI" id="CHEBI:58894"/>
        <dbReference type="ChEBI" id="CHEBI:456216"/>
        <dbReference type="EC" id="6.3.5.11"/>
    </reaction>
</comment>
<dbReference type="EMBL" id="CP011070">
    <property type="protein sequence ID" value="AJW71866.1"/>
    <property type="molecule type" value="Genomic_DNA"/>
</dbReference>
<keyword evidence="5 7" id="KW-0460">Magnesium</keyword>
<keyword evidence="11" id="KW-1185">Reference proteome</keyword>
<evidence type="ECO:0000256" key="2">
    <source>
        <dbReference type="ARBA" id="ARBA00022598"/>
    </source>
</evidence>
<reference evidence="11" key="1">
    <citation type="submission" date="2015-03" db="EMBL/GenBank/DDBJ databases">
        <title>Characterization of two novel Thaumarchaeota isolated from the Northern Adriatic Sea.</title>
        <authorList>
            <person name="Bayer B."/>
            <person name="Vojvoda J."/>
            <person name="Offre P."/>
            <person name="Srivastava A."/>
            <person name="Elisabeth N."/>
            <person name="Garcia J.A.L."/>
            <person name="Schleper C."/>
            <person name="Herndl G.J."/>
        </authorList>
    </citation>
    <scope>NUCLEOTIDE SEQUENCE [LARGE SCALE GENOMIC DNA]</scope>
    <source>
        <strain evidence="11">NF5</strain>
    </source>
</reference>
<comment type="cofactor">
    <cofactor evidence="1 7">
        <name>Mg(2+)</name>
        <dbReference type="ChEBI" id="CHEBI:18420"/>
    </cofactor>
</comment>
<dbReference type="GO" id="GO:0009236">
    <property type="term" value="P:cobalamin biosynthetic process"/>
    <property type="evidence" value="ECO:0007669"/>
    <property type="project" value="UniProtKB-UniRule"/>
</dbReference>
<comment type="pathway">
    <text evidence="7">Cofactor biosynthesis; adenosylcobalamin biosynthesis; cob(II)yrinate a,c-diamide from sirohydrochlorin (anaerobic route): step 10/10.</text>
</comment>
<keyword evidence="4 7" id="KW-0067">ATP-binding</keyword>
<keyword evidence="2 7" id="KW-0436">Ligase</keyword>
<evidence type="ECO:0000256" key="4">
    <source>
        <dbReference type="ARBA" id="ARBA00022840"/>
    </source>
</evidence>
<reference evidence="10 11" key="2">
    <citation type="journal article" date="2016" name="ISME J.">
        <title>Physiological and genomic characterization of two novel marine thaumarchaeal strains indicates niche differentiation.</title>
        <authorList>
            <person name="Bayer B."/>
            <person name="Vojvoda J."/>
            <person name="Offre P."/>
            <person name="Alves R.J."/>
            <person name="Elisabeth N.H."/>
            <person name="Garcia J.A."/>
            <person name="Volland J.M."/>
            <person name="Srivastava A."/>
            <person name="Schleper C."/>
            <person name="Herndl G.J."/>
        </authorList>
    </citation>
    <scope>NUCLEOTIDE SEQUENCE [LARGE SCALE GENOMIC DNA]</scope>
    <source>
        <strain evidence="10 11">NF5</strain>
    </source>
</reference>
<dbReference type="EC" id="6.3.5.11" evidence="7"/>
<dbReference type="Gene3D" id="3.40.50.880">
    <property type="match status" value="1"/>
</dbReference>
<dbReference type="UniPathway" id="UPA00148">
    <property type="reaction ID" value="UER00231"/>
</dbReference>
<evidence type="ECO:0000313" key="10">
    <source>
        <dbReference type="EMBL" id="AJW71866.1"/>
    </source>
</evidence>
<dbReference type="PANTHER" id="PTHR43873:SF1">
    <property type="entry name" value="COBYRINATE A,C-DIAMIDE SYNTHASE"/>
    <property type="match status" value="1"/>
</dbReference>
<evidence type="ECO:0000256" key="7">
    <source>
        <dbReference type="HAMAP-Rule" id="MF_00027"/>
    </source>
</evidence>
<dbReference type="InterPro" id="IPR029062">
    <property type="entry name" value="Class_I_gatase-like"/>
</dbReference>
<dbReference type="NCBIfam" id="TIGR00379">
    <property type="entry name" value="cobB"/>
    <property type="match status" value="1"/>
</dbReference>
<dbReference type="Pfam" id="PF07685">
    <property type="entry name" value="GATase_3"/>
    <property type="match status" value="1"/>
</dbReference>
<keyword evidence="6 7" id="KW-0315">Glutamine amidotransferase</keyword>
<dbReference type="GeneID" id="24821362"/>
<evidence type="ECO:0000256" key="3">
    <source>
        <dbReference type="ARBA" id="ARBA00022741"/>
    </source>
</evidence>
<dbReference type="STRING" id="1580092.NADRNF5_2197"/>
<evidence type="ECO:0000256" key="1">
    <source>
        <dbReference type="ARBA" id="ARBA00001946"/>
    </source>
</evidence>
<dbReference type="CDD" id="cd05388">
    <property type="entry name" value="CobB_N"/>
    <property type="match status" value="1"/>
</dbReference>
<sequence length="451" mass="50035">MRIPRIVIAGATSGVGKTSITCSIIYGLQKKGFTVQPFKVGPDYIDPGYLSSISKHQTYNLDAWLMGENQLLNSFLSNSKSDISVIEGVMGYYDGFGGDSNYASTHHVASLTKSPVILVLDASKTSRSIAATALGFLKFNRNSRISGIILNKIGSKKHELLCKTALEKTKIPIIGVIPKNSLLKMPARHLGLISTLESKILKKQIEKISKIISENIDIDQIIKIAKNLSALTKISKPIHKKPKTTIAVALDTSFNFYYQDNLEALRREGAKLKFFSPVKDKKIPKCDGLYIGGGFPEVLGDSLEKNQIMKKAIKKLSEDNIPIYAECGGLMYLTKSILSKDKKYKMIGLFDAETKMTKTMRLNYTKGKIISKNPISEKLHSFQGHEFHYSQLDSVSSDSKFAYSLKIGEGIKNHQDGLIQDNTLASYGHLYFDSSNYAEIFVKNCIKYSKG</sequence>
<dbReference type="CDD" id="cd03130">
    <property type="entry name" value="GATase1_CobB"/>
    <property type="match status" value="1"/>
</dbReference>
<feature type="domain" description="CobQ/CobB/MinD/ParA nucleotide binding" evidence="8">
    <location>
        <begin position="6"/>
        <end position="190"/>
    </location>
</feature>
<keyword evidence="7" id="KW-0169">Cobalamin biosynthesis</keyword>
<comment type="similarity">
    <text evidence="7">Belongs to the CobB/CbiA family.</text>
</comment>
<dbReference type="InterPro" id="IPR002586">
    <property type="entry name" value="CobQ/CobB/MinD/ParA_Nub-bd_dom"/>
</dbReference>
<evidence type="ECO:0000256" key="5">
    <source>
        <dbReference type="ARBA" id="ARBA00022842"/>
    </source>
</evidence>
<dbReference type="GO" id="GO:0042242">
    <property type="term" value="F:cobyrinic acid a,c-diamide synthase activity"/>
    <property type="evidence" value="ECO:0007669"/>
    <property type="project" value="UniProtKB-UniRule"/>
</dbReference>
<dbReference type="InterPro" id="IPR011698">
    <property type="entry name" value="GATase_3"/>
</dbReference>
<accession>A0A0D5C589</accession>
<dbReference type="SUPFAM" id="SSF52540">
    <property type="entry name" value="P-loop containing nucleoside triphosphate hydrolases"/>
    <property type="match status" value="1"/>
</dbReference>
<organism evidence="10 11">
    <name type="scientific">Nitrosopumilus adriaticus</name>
    <dbReference type="NCBI Taxonomy" id="1580092"/>
    <lineage>
        <taxon>Archaea</taxon>
        <taxon>Nitrososphaerota</taxon>
        <taxon>Nitrososphaeria</taxon>
        <taxon>Nitrosopumilales</taxon>
        <taxon>Nitrosopumilaceae</taxon>
        <taxon>Nitrosopumilus</taxon>
    </lineage>
</organism>
<dbReference type="GO" id="GO:0005524">
    <property type="term" value="F:ATP binding"/>
    <property type="evidence" value="ECO:0007669"/>
    <property type="project" value="UniProtKB-UniRule"/>
</dbReference>
<dbReference type="NCBIfam" id="NF002204">
    <property type="entry name" value="PRK01077.1"/>
    <property type="match status" value="1"/>
</dbReference>
<dbReference type="HAMAP" id="MF_00027">
    <property type="entry name" value="CobB_CbiA"/>
    <property type="match status" value="1"/>
</dbReference>
<evidence type="ECO:0000313" key="11">
    <source>
        <dbReference type="Proteomes" id="UP000032408"/>
    </source>
</evidence>
<dbReference type="Pfam" id="PF01656">
    <property type="entry name" value="CbiA"/>
    <property type="match status" value="1"/>
</dbReference>
<evidence type="ECO:0000256" key="6">
    <source>
        <dbReference type="ARBA" id="ARBA00022962"/>
    </source>
</evidence>
<keyword evidence="3 7" id="KW-0547">Nucleotide-binding</keyword>
<comment type="miscellaneous">
    <text evidence="7">The a and c carboxylates of cobyrinate are activated for nucleophilic attack via formation of a phosphorylated intermediate by ATP. CbiA catalyzes first the amidation of the c-carboxylate, and then that of the a-carboxylate.</text>
</comment>
<comment type="function">
    <text evidence="7">Catalyzes the ATP-dependent amidation of the two carboxylate groups at positions a and c of cobyrinate, using either L-glutamine or ammonia as the nitrogen source.</text>
</comment>